<evidence type="ECO:0000256" key="6">
    <source>
        <dbReference type="ARBA" id="ARBA00023002"/>
    </source>
</evidence>
<evidence type="ECO:0000256" key="2">
    <source>
        <dbReference type="ARBA" id="ARBA00008000"/>
    </source>
</evidence>
<dbReference type="RefSeq" id="WP_250857197.1">
    <property type="nucleotide sequence ID" value="NZ_JAGSOJ010000001.1"/>
</dbReference>
<dbReference type="PROSITE" id="PS51387">
    <property type="entry name" value="FAD_PCMH"/>
    <property type="match status" value="1"/>
</dbReference>
<dbReference type="InterPro" id="IPR006094">
    <property type="entry name" value="Oxid_FAD_bind_N"/>
</dbReference>
<dbReference type="InterPro" id="IPR004113">
    <property type="entry name" value="FAD-bd_oxidored_4_C"/>
</dbReference>
<dbReference type="EMBL" id="JAGSOJ010000001">
    <property type="protein sequence ID" value="MCM1988326.1"/>
    <property type="molecule type" value="Genomic_DNA"/>
</dbReference>
<dbReference type="Gene3D" id="3.30.43.10">
    <property type="entry name" value="Uridine Diphospho-n-acetylenolpyruvylglucosamine Reductase, domain 2"/>
    <property type="match status" value="1"/>
</dbReference>
<evidence type="ECO:0000256" key="3">
    <source>
        <dbReference type="ARBA" id="ARBA00022630"/>
    </source>
</evidence>
<evidence type="ECO:0000313" key="10">
    <source>
        <dbReference type="Proteomes" id="UP001056429"/>
    </source>
</evidence>
<keyword evidence="6" id="KW-0560">Oxidoreductase</keyword>
<feature type="domain" description="FAD-binding PCMH-type" evidence="8">
    <location>
        <begin position="23"/>
        <end position="257"/>
    </location>
</feature>
<accession>A0A9J6NWE4</accession>
<dbReference type="GO" id="GO:0004458">
    <property type="term" value="F:D-lactate dehydrogenase (cytochrome) activity"/>
    <property type="evidence" value="ECO:0007669"/>
    <property type="project" value="UniProtKB-EC"/>
</dbReference>
<keyword evidence="4" id="KW-0274">FAD</keyword>
<dbReference type="InterPro" id="IPR016166">
    <property type="entry name" value="FAD-bd_PCMH"/>
</dbReference>
<comment type="caution">
    <text evidence="9">The sequence shown here is derived from an EMBL/GenBank/DDBJ whole genome shotgun (WGS) entry which is preliminary data.</text>
</comment>
<evidence type="ECO:0000256" key="5">
    <source>
        <dbReference type="ARBA" id="ARBA00022946"/>
    </source>
</evidence>
<dbReference type="InterPro" id="IPR016169">
    <property type="entry name" value="FAD-bd_PCMH_sub2"/>
</dbReference>
<keyword evidence="3" id="KW-0285">Flavoprotein</keyword>
<organism evidence="9 10">
    <name type="scientific">Oceanirhabdus seepicola</name>
    <dbReference type="NCBI Taxonomy" id="2828781"/>
    <lineage>
        <taxon>Bacteria</taxon>
        <taxon>Bacillati</taxon>
        <taxon>Bacillota</taxon>
        <taxon>Clostridia</taxon>
        <taxon>Eubacteriales</taxon>
        <taxon>Clostridiaceae</taxon>
        <taxon>Oceanirhabdus</taxon>
    </lineage>
</organism>
<dbReference type="EC" id="1.1.2.4" evidence="7"/>
<evidence type="ECO:0000256" key="7">
    <source>
        <dbReference type="ARBA" id="ARBA00038897"/>
    </source>
</evidence>
<dbReference type="Pfam" id="PF01565">
    <property type="entry name" value="FAD_binding_4"/>
    <property type="match status" value="2"/>
</dbReference>
<dbReference type="Gene3D" id="3.30.70.2740">
    <property type="match status" value="1"/>
</dbReference>
<evidence type="ECO:0000313" key="9">
    <source>
        <dbReference type="EMBL" id="MCM1988326.1"/>
    </source>
</evidence>
<dbReference type="GO" id="GO:0008720">
    <property type="term" value="F:D-lactate dehydrogenase (NAD+) activity"/>
    <property type="evidence" value="ECO:0007669"/>
    <property type="project" value="TreeGrafter"/>
</dbReference>
<dbReference type="AlphaFoldDB" id="A0A9J6NWE4"/>
<dbReference type="Gene3D" id="1.10.45.10">
    <property type="entry name" value="Vanillyl-alcohol Oxidase, Chain A, domain 4"/>
    <property type="match status" value="1"/>
</dbReference>
<evidence type="ECO:0000256" key="4">
    <source>
        <dbReference type="ARBA" id="ARBA00022827"/>
    </source>
</evidence>
<dbReference type="InterPro" id="IPR016167">
    <property type="entry name" value="FAD-bd_PCMH_sub1"/>
</dbReference>
<dbReference type="InterPro" id="IPR016171">
    <property type="entry name" value="Vanillyl_alc_oxidase_C-sub2"/>
</dbReference>
<dbReference type="InterPro" id="IPR016164">
    <property type="entry name" value="FAD-linked_Oxase-like_C"/>
</dbReference>
<reference evidence="9" key="1">
    <citation type="journal article" date="2021" name="mSystems">
        <title>Bacteria and Archaea Synergistically Convert Glycine Betaine to Biogenic Methane in the Formosa Cold Seep of the South China Sea.</title>
        <authorList>
            <person name="Li L."/>
            <person name="Zhang W."/>
            <person name="Zhang S."/>
            <person name="Song L."/>
            <person name="Sun Q."/>
            <person name="Zhang H."/>
            <person name="Xiang H."/>
            <person name="Dong X."/>
        </authorList>
    </citation>
    <scope>NUCLEOTIDE SEQUENCE</scope>
    <source>
        <strain evidence="9">ZWT</strain>
    </source>
</reference>
<evidence type="ECO:0000259" key="8">
    <source>
        <dbReference type="PROSITE" id="PS51387"/>
    </source>
</evidence>
<reference evidence="9" key="2">
    <citation type="submission" date="2021-04" db="EMBL/GenBank/DDBJ databases">
        <authorList>
            <person name="Dong X."/>
        </authorList>
    </citation>
    <scope>NUCLEOTIDE SEQUENCE</scope>
    <source>
        <strain evidence="9">ZWT</strain>
    </source>
</reference>
<sequence length="526" mass="59971">MGEIDVFNMSDKYDDYLSDESKIQGIAQSISFPRCEDDIKEVLKICQVKNMSITIQGNLTGISGGAVPQGGHILNLSEMNKVIGMTYDEKKNSFYIKAEPGVLLKDLNHDIITKNFDGNGWSKESQEVLQQFKKASQKMFPPDPTETLASIGGMVACNASGACSYYYGSTRNYIEAIKVITTNGELYLRRGIQKLEDVYELINCEKQELPVITKNMQGIKNVAGYYCKEDMDLIDLFIGAEGSLGIITEIELRLIDKPKNKSAVLFFFNKVENALEFVKWLRKEKKYEEIEAVINNPVAIEYFNKDAFDIVNDYRNLKPELKKLPIINEDIEAGIYIEFHENNEEKLDDILEQLVEVTCVFEAEEGSEWFAFDDVEYNKLKTFRHAIPECVNILIDKKRNNDKKLKKIGTDMAVANIYLTEIMKMYESDLENSGLESLMFGHIGDNHIHVNIIPNNMEEYNKGVALVSKWAEKVIAYGGTIAAEHGVGRMKKELFKKMFSEEDMMNMKKIKQIFDSKNILNKGINF</sequence>
<dbReference type="InterPro" id="IPR036318">
    <property type="entry name" value="FAD-bd_PCMH-like_sf"/>
</dbReference>
<evidence type="ECO:0000256" key="1">
    <source>
        <dbReference type="ARBA" id="ARBA00001974"/>
    </source>
</evidence>
<proteinExistence type="inferred from homology"/>
<dbReference type="Pfam" id="PF02913">
    <property type="entry name" value="FAD-oxidase_C"/>
    <property type="match status" value="1"/>
</dbReference>
<keyword evidence="5" id="KW-0809">Transit peptide</keyword>
<dbReference type="SUPFAM" id="SSF55103">
    <property type="entry name" value="FAD-linked oxidases, C-terminal domain"/>
    <property type="match status" value="1"/>
</dbReference>
<dbReference type="SUPFAM" id="SSF56176">
    <property type="entry name" value="FAD-binding/transporter-associated domain-like"/>
    <property type="match status" value="1"/>
</dbReference>
<comment type="cofactor">
    <cofactor evidence="1">
        <name>FAD</name>
        <dbReference type="ChEBI" id="CHEBI:57692"/>
    </cofactor>
</comment>
<name>A0A9J6NWE4_9CLOT</name>
<dbReference type="Gene3D" id="3.30.465.10">
    <property type="match status" value="1"/>
</dbReference>
<comment type="similarity">
    <text evidence="2">Belongs to the FAD-binding oxidoreductase/transferase type 4 family.</text>
</comment>
<dbReference type="PANTHER" id="PTHR11748">
    <property type="entry name" value="D-LACTATE DEHYDROGENASE"/>
    <property type="match status" value="1"/>
</dbReference>
<gene>
    <name evidence="9" type="ORF">KDK92_01130</name>
</gene>
<dbReference type="GO" id="GO:0071949">
    <property type="term" value="F:FAD binding"/>
    <property type="evidence" value="ECO:0007669"/>
    <property type="project" value="InterPro"/>
</dbReference>
<protein>
    <recommendedName>
        <fullName evidence="7">D-lactate dehydrogenase (cytochrome)</fullName>
        <ecNumber evidence="7">1.1.2.4</ecNumber>
    </recommendedName>
</protein>
<dbReference type="PANTHER" id="PTHR11748:SF111">
    <property type="entry name" value="D-LACTATE DEHYDROGENASE, MITOCHONDRIAL-RELATED"/>
    <property type="match status" value="1"/>
</dbReference>
<dbReference type="GO" id="GO:1903457">
    <property type="term" value="P:lactate catabolic process"/>
    <property type="evidence" value="ECO:0007669"/>
    <property type="project" value="TreeGrafter"/>
</dbReference>
<dbReference type="Proteomes" id="UP001056429">
    <property type="component" value="Unassembled WGS sequence"/>
</dbReference>
<keyword evidence="10" id="KW-1185">Reference proteome</keyword>